<dbReference type="InterPro" id="IPR044992">
    <property type="entry name" value="ChyE-like"/>
</dbReference>
<dbReference type="Gene3D" id="3.40.50.880">
    <property type="match status" value="1"/>
</dbReference>
<dbReference type="Proteomes" id="UP000646745">
    <property type="component" value="Unassembled WGS sequence"/>
</dbReference>
<proteinExistence type="predicted"/>
<gene>
    <name evidence="2" type="ORF">GCM10009038_20490</name>
</gene>
<dbReference type="PANTHER" id="PTHR42695">
    <property type="entry name" value="GLUTAMINE AMIDOTRANSFERASE YLR126C-RELATED"/>
    <property type="match status" value="1"/>
</dbReference>
<evidence type="ECO:0000259" key="1">
    <source>
        <dbReference type="Pfam" id="PF00117"/>
    </source>
</evidence>
<comment type="caution">
    <text evidence="2">The sequence shown here is derived from an EMBL/GenBank/DDBJ whole genome shotgun (WGS) entry which is preliminary data.</text>
</comment>
<organism evidence="2 3">
    <name type="scientific">Salinicola rhizosphaerae</name>
    <dbReference type="NCBI Taxonomy" id="1443141"/>
    <lineage>
        <taxon>Bacteria</taxon>
        <taxon>Pseudomonadati</taxon>
        <taxon>Pseudomonadota</taxon>
        <taxon>Gammaproteobacteria</taxon>
        <taxon>Oceanospirillales</taxon>
        <taxon>Halomonadaceae</taxon>
        <taxon>Salinicola</taxon>
    </lineage>
</organism>
<evidence type="ECO:0000313" key="2">
    <source>
        <dbReference type="EMBL" id="GHB21533.1"/>
    </source>
</evidence>
<dbReference type="EMBL" id="BMZI01000004">
    <property type="protein sequence ID" value="GHB21533.1"/>
    <property type="molecule type" value="Genomic_DNA"/>
</dbReference>
<reference evidence="3" key="1">
    <citation type="journal article" date="2019" name="Int. J. Syst. Evol. Microbiol.">
        <title>The Global Catalogue of Microorganisms (GCM) 10K type strain sequencing project: providing services to taxonomists for standard genome sequencing and annotation.</title>
        <authorList>
            <consortium name="The Broad Institute Genomics Platform"/>
            <consortium name="The Broad Institute Genome Sequencing Center for Infectious Disease"/>
            <person name="Wu L."/>
            <person name="Ma J."/>
        </authorList>
    </citation>
    <scope>NUCLEOTIDE SEQUENCE [LARGE SCALE GENOMIC DNA]</scope>
    <source>
        <strain evidence="3">KCTC 32998</strain>
    </source>
</reference>
<keyword evidence="3" id="KW-1185">Reference proteome</keyword>
<protein>
    <submittedName>
        <fullName evidence="2">Amidotransferase</fullName>
    </submittedName>
</protein>
<dbReference type="PANTHER" id="PTHR42695:SF5">
    <property type="entry name" value="GLUTAMINE AMIDOTRANSFERASE YLR126C-RELATED"/>
    <property type="match status" value="1"/>
</dbReference>
<sequence length="230" mass="24651">MTLRVHYLQNLATAGVGNIADWAGRQGHILAGTALDAGESLPALSTFDLLIVLGGVPGECRSWINDEIAFIRRAIDAGKGVLGICLGSQLIAEALGGKLIPHLHAESGWWPVTLRTEAQDEPLLEGVAEETRLFFFHRNTFTLPEGARWLATSPGCAHQMMAYGDRVLAIQAHPEMQAEGVAYLACEKVDQLPAGPFHALCPADSSASADLANAERTLHRILDNLSRALA</sequence>
<name>A0ABQ3DZL3_9GAMM</name>
<dbReference type="CDD" id="cd01741">
    <property type="entry name" value="GATase1_1"/>
    <property type="match status" value="1"/>
</dbReference>
<evidence type="ECO:0000313" key="3">
    <source>
        <dbReference type="Proteomes" id="UP000646745"/>
    </source>
</evidence>
<dbReference type="Pfam" id="PF00117">
    <property type="entry name" value="GATase"/>
    <property type="match status" value="1"/>
</dbReference>
<feature type="domain" description="Glutamine amidotransferase" evidence="1">
    <location>
        <begin position="44"/>
        <end position="177"/>
    </location>
</feature>
<dbReference type="InterPro" id="IPR017926">
    <property type="entry name" value="GATASE"/>
</dbReference>
<accession>A0ABQ3DZL3</accession>
<dbReference type="PROSITE" id="PS51273">
    <property type="entry name" value="GATASE_TYPE_1"/>
    <property type="match status" value="1"/>
</dbReference>
<dbReference type="InterPro" id="IPR029062">
    <property type="entry name" value="Class_I_gatase-like"/>
</dbReference>
<dbReference type="SUPFAM" id="SSF52317">
    <property type="entry name" value="Class I glutamine amidotransferase-like"/>
    <property type="match status" value="1"/>
</dbReference>
<dbReference type="RefSeq" id="WP_189444582.1">
    <property type="nucleotide sequence ID" value="NZ_BMZI01000004.1"/>
</dbReference>